<evidence type="ECO:0000313" key="1">
    <source>
        <dbReference type="EMBL" id="WAQ97301.1"/>
    </source>
</evidence>
<sequence length="56" mass="6412">MTDNNSQEVVRMSREFKFCMGCCWCGGGCCQMEIVVESPVGREYYIFEMEKNGNGQ</sequence>
<accession>A0ABY7DK40</accession>
<evidence type="ECO:0000313" key="2">
    <source>
        <dbReference type="Proteomes" id="UP001164746"/>
    </source>
</evidence>
<gene>
    <name evidence="1" type="ORF">MAR_029991</name>
</gene>
<dbReference type="EMBL" id="CP111013">
    <property type="protein sequence ID" value="WAQ97301.1"/>
    <property type="molecule type" value="Genomic_DNA"/>
</dbReference>
<keyword evidence="2" id="KW-1185">Reference proteome</keyword>
<protein>
    <submittedName>
        <fullName evidence="1">Uncharacterized protein</fullName>
    </submittedName>
</protein>
<organism evidence="1 2">
    <name type="scientific">Mya arenaria</name>
    <name type="common">Soft-shell clam</name>
    <dbReference type="NCBI Taxonomy" id="6604"/>
    <lineage>
        <taxon>Eukaryota</taxon>
        <taxon>Metazoa</taxon>
        <taxon>Spiralia</taxon>
        <taxon>Lophotrochozoa</taxon>
        <taxon>Mollusca</taxon>
        <taxon>Bivalvia</taxon>
        <taxon>Autobranchia</taxon>
        <taxon>Heteroconchia</taxon>
        <taxon>Euheterodonta</taxon>
        <taxon>Imparidentia</taxon>
        <taxon>Neoheterodontei</taxon>
        <taxon>Myida</taxon>
        <taxon>Myoidea</taxon>
        <taxon>Myidae</taxon>
        <taxon>Mya</taxon>
    </lineage>
</organism>
<proteinExistence type="predicted"/>
<dbReference type="Proteomes" id="UP001164746">
    <property type="component" value="Chromosome 2"/>
</dbReference>
<name>A0ABY7DK40_MYAAR</name>
<reference evidence="1" key="1">
    <citation type="submission" date="2022-11" db="EMBL/GenBank/DDBJ databases">
        <title>Centuries of genome instability and evolution in soft-shell clam transmissible cancer (bioRxiv).</title>
        <authorList>
            <person name="Hart S.F.M."/>
            <person name="Yonemitsu M.A."/>
            <person name="Giersch R.M."/>
            <person name="Beal B.F."/>
            <person name="Arriagada G."/>
            <person name="Davis B.W."/>
            <person name="Ostrander E.A."/>
            <person name="Goff S.P."/>
            <person name="Metzger M.J."/>
        </authorList>
    </citation>
    <scope>NUCLEOTIDE SEQUENCE</scope>
    <source>
        <strain evidence="1">MELC-2E11</strain>
        <tissue evidence="1">Siphon/mantle</tissue>
    </source>
</reference>